<evidence type="ECO:0000256" key="1">
    <source>
        <dbReference type="ARBA" id="ARBA00004273"/>
    </source>
</evidence>
<name>A0A9N9C3J4_9GLOM</name>
<evidence type="ECO:0000256" key="4">
    <source>
        <dbReference type="ARBA" id="ARBA00022547"/>
    </source>
</evidence>
<keyword evidence="5 11" id="KW-0375">Hydrogen ion transport</keyword>
<keyword evidence="8 11" id="KW-0496">Mitochondrion</keyword>
<dbReference type="AlphaFoldDB" id="A0A9N9C3J4"/>
<comment type="function">
    <text evidence="11">Subunit e, of the mitochondrial membrane ATP synthase complex (F(1)F(0) ATP synthase or Complex V) that produces ATP from ADP in the presence of a proton gradient across the membrane which is generated by electron transport complexes of the respiratory chain. ATP synthase complex consist of a soluble F(1) head domain - the catalytic core - and a membrane F(1) domain - the membrane proton channel. These two domains are linked by a central stalk rotating inside the F(1) region and a stationary peripheral stalk. During catalysis, ATP synthesis in the catalytic domain of F(1) is coupled via a rotary mechanism of the central stalk subunits to proton translocation. In vivo, can only synthesize ATP although its ATP hydrolase activity can be activated artificially in vitro. Part of the complex F(0) domain.</text>
</comment>
<keyword evidence="3 11" id="KW-0813">Transport</keyword>
<keyword evidence="10 11" id="KW-0066">ATP synthesis</keyword>
<dbReference type="GO" id="GO:0015986">
    <property type="term" value="P:proton motive force-driven ATP synthesis"/>
    <property type="evidence" value="ECO:0007669"/>
    <property type="project" value="InterPro"/>
</dbReference>
<organism evidence="12 13">
    <name type="scientific">Funneliformis caledonium</name>
    <dbReference type="NCBI Taxonomy" id="1117310"/>
    <lineage>
        <taxon>Eukaryota</taxon>
        <taxon>Fungi</taxon>
        <taxon>Fungi incertae sedis</taxon>
        <taxon>Mucoromycota</taxon>
        <taxon>Glomeromycotina</taxon>
        <taxon>Glomeromycetes</taxon>
        <taxon>Glomerales</taxon>
        <taxon>Glomeraceae</taxon>
        <taxon>Funneliformis</taxon>
    </lineage>
</organism>
<dbReference type="OrthoDB" id="2125027at2759"/>
<accession>A0A9N9C3J4</accession>
<reference evidence="12" key="1">
    <citation type="submission" date="2021-06" db="EMBL/GenBank/DDBJ databases">
        <authorList>
            <person name="Kallberg Y."/>
            <person name="Tangrot J."/>
            <person name="Rosling A."/>
        </authorList>
    </citation>
    <scope>NUCLEOTIDE SEQUENCE</scope>
    <source>
        <strain evidence="12">UK204</strain>
    </source>
</reference>
<comment type="caution">
    <text evidence="12">The sequence shown here is derived from an EMBL/GenBank/DDBJ whole genome shotgun (WGS) entry which is preliminary data.</text>
</comment>
<protein>
    <recommendedName>
        <fullName evidence="11">ATP synthase F(0) complex subunit e, mitochondrial</fullName>
    </recommendedName>
</protein>
<evidence type="ECO:0000313" key="13">
    <source>
        <dbReference type="Proteomes" id="UP000789570"/>
    </source>
</evidence>
<comment type="subcellular location">
    <subcellularLocation>
        <location evidence="1 11">Mitochondrion inner membrane</location>
    </subcellularLocation>
</comment>
<keyword evidence="7 11" id="KW-0406">Ion transport</keyword>
<dbReference type="EMBL" id="CAJVPQ010002269">
    <property type="protein sequence ID" value="CAG8590243.1"/>
    <property type="molecule type" value="Genomic_DNA"/>
</dbReference>
<evidence type="ECO:0000256" key="5">
    <source>
        <dbReference type="ARBA" id="ARBA00022781"/>
    </source>
</evidence>
<sequence length="88" mass="9788">MVSTNVQVARWTALALGITYGFVRKKSLVSSEAKKKEIAEYKHKEALINEAKAAYAASIASKNLDVITDPNDPNFDLEKLLKHAEKQQ</sequence>
<dbReference type="GO" id="GO:0005743">
    <property type="term" value="C:mitochondrial inner membrane"/>
    <property type="evidence" value="ECO:0007669"/>
    <property type="project" value="UniProtKB-SubCell"/>
</dbReference>
<evidence type="ECO:0000256" key="11">
    <source>
        <dbReference type="RuleBase" id="RU367005"/>
    </source>
</evidence>
<keyword evidence="6 11" id="KW-0999">Mitochondrion inner membrane</keyword>
<dbReference type="GO" id="GO:0015078">
    <property type="term" value="F:proton transmembrane transporter activity"/>
    <property type="evidence" value="ECO:0007669"/>
    <property type="project" value="InterPro"/>
</dbReference>
<evidence type="ECO:0000256" key="8">
    <source>
        <dbReference type="ARBA" id="ARBA00023128"/>
    </source>
</evidence>
<gene>
    <name evidence="12" type="ORF">FCALED_LOCUS8055</name>
</gene>
<evidence type="ECO:0000256" key="3">
    <source>
        <dbReference type="ARBA" id="ARBA00022448"/>
    </source>
</evidence>
<comment type="similarity">
    <text evidence="2 11">Belongs to the ATPase e subunit family.</text>
</comment>
<keyword evidence="13" id="KW-1185">Reference proteome</keyword>
<evidence type="ECO:0000256" key="9">
    <source>
        <dbReference type="ARBA" id="ARBA00023136"/>
    </source>
</evidence>
<comment type="subunit">
    <text evidence="11">F-type ATPases have 2 components, CF(1) - the catalytic core - and CF(0) - the membrane proton channel. CF(1) and CF(0) have multiple subunits.</text>
</comment>
<dbReference type="GO" id="GO:0045259">
    <property type="term" value="C:proton-transporting ATP synthase complex"/>
    <property type="evidence" value="ECO:0007669"/>
    <property type="project" value="UniProtKB-UniRule"/>
</dbReference>
<proteinExistence type="inferred from homology"/>
<evidence type="ECO:0000256" key="7">
    <source>
        <dbReference type="ARBA" id="ARBA00023065"/>
    </source>
</evidence>
<evidence type="ECO:0000256" key="6">
    <source>
        <dbReference type="ARBA" id="ARBA00022792"/>
    </source>
</evidence>
<evidence type="ECO:0000256" key="10">
    <source>
        <dbReference type="ARBA" id="ARBA00023310"/>
    </source>
</evidence>
<keyword evidence="9" id="KW-0472">Membrane</keyword>
<dbReference type="Proteomes" id="UP000789570">
    <property type="component" value="Unassembled WGS sequence"/>
</dbReference>
<evidence type="ECO:0000256" key="2">
    <source>
        <dbReference type="ARBA" id="ARBA00007333"/>
    </source>
</evidence>
<keyword evidence="4 11" id="KW-0138">CF(0)</keyword>
<dbReference type="InterPro" id="IPR008386">
    <property type="entry name" value="ATP_synth_F0_esu_mt"/>
</dbReference>
<evidence type="ECO:0000313" key="12">
    <source>
        <dbReference type="EMBL" id="CAG8590243.1"/>
    </source>
</evidence>
<dbReference type="Pfam" id="PF05680">
    <property type="entry name" value="ATP-synt_E"/>
    <property type="match status" value="1"/>
</dbReference>